<comment type="caution">
    <text evidence="7">The sequence shown here is derived from an EMBL/GenBank/DDBJ whole genome shotgun (WGS) entry which is preliminary data.</text>
</comment>
<evidence type="ECO:0000313" key="8">
    <source>
        <dbReference type="Proteomes" id="UP000246132"/>
    </source>
</evidence>
<comment type="catalytic activity">
    <reaction evidence="5">
        <text>L-allo-threonine = acetaldehyde + glycine</text>
        <dbReference type="Rhea" id="RHEA:26209"/>
        <dbReference type="ChEBI" id="CHEBI:15343"/>
        <dbReference type="ChEBI" id="CHEBI:57305"/>
        <dbReference type="ChEBI" id="CHEBI:58585"/>
        <dbReference type="EC" id="4.1.2.48"/>
    </reaction>
</comment>
<comment type="function">
    <text evidence="5">Catalyzes the cleavage of L-allo-threonine and L-threonine to glycine and acetaldehyde.</text>
</comment>
<comment type="similarity">
    <text evidence="2 5">Belongs to the threonine aldolase family.</text>
</comment>
<comment type="catalytic activity">
    <reaction evidence="5">
        <text>L-threonine = acetaldehyde + glycine</text>
        <dbReference type="Rhea" id="RHEA:19625"/>
        <dbReference type="ChEBI" id="CHEBI:15343"/>
        <dbReference type="ChEBI" id="CHEBI:57305"/>
        <dbReference type="ChEBI" id="CHEBI:57926"/>
        <dbReference type="EC" id="4.1.2.48"/>
    </reaction>
</comment>
<dbReference type="PANTHER" id="PTHR48097">
    <property type="entry name" value="L-THREONINE ALDOLASE-RELATED"/>
    <property type="match status" value="1"/>
</dbReference>
<dbReference type="InterPro" id="IPR001597">
    <property type="entry name" value="ArAA_b-elim_lyase/Thr_aldolase"/>
</dbReference>
<evidence type="ECO:0000313" key="7">
    <source>
        <dbReference type="EMBL" id="RKF07983.1"/>
    </source>
</evidence>
<evidence type="ECO:0000256" key="5">
    <source>
        <dbReference type="PIRNR" id="PIRNR038940"/>
    </source>
</evidence>
<evidence type="ECO:0000256" key="4">
    <source>
        <dbReference type="ARBA" id="ARBA00022898"/>
    </source>
</evidence>
<dbReference type="PIRSF" id="PIRSF038940">
    <property type="entry name" value="Low_specificity_LTA"/>
    <property type="match status" value="1"/>
</dbReference>
<proteinExistence type="inferred from homology"/>
<dbReference type="InterPro" id="IPR015422">
    <property type="entry name" value="PyrdxlP-dep_Trfase_small"/>
</dbReference>
<dbReference type="OrthoDB" id="9774495at2"/>
<evidence type="ECO:0000256" key="3">
    <source>
        <dbReference type="ARBA" id="ARBA00011881"/>
    </source>
</evidence>
<dbReference type="Gene3D" id="3.90.1150.10">
    <property type="entry name" value="Aspartate Aminotransferase, domain 1"/>
    <property type="match status" value="1"/>
</dbReference>
<organism evidence="7 8">
    <name type="scientific">Oceaniradius stylonematis</name>
    <dbReference type="NCBI Taxonomy" id="2184161"/>
    <lineage>
        <taxon>Bacteria</taxon>
        <taxon>Pseudomonadati</taxon>
        <taxon>Pseudomonadota</taxon>
        <taxon>Alphaproteobacteria</taxon>
        <taxon>Hyphomicrobiales</taxon>
        <taxon>Ahrensiaceae</taxon>
        <taxon>Oceaniradius</taxon>
    </lineage>
</organism>
<feature type="domain" description="Aromatic amino acid beta-eliminating lyase/threonine aldolase" evidence="6">
    <location>
        <begin position="3"/>
        <end position="270"/>
    </location>
</feature>
<dbReference type="GO" id="GO:0008732">
    <property type="term" value="F:L-allo-threonine aldolase activity"/>
    <property type="evidence" value="ECO:0007669"/>
    <property type="project" value="RHEA"/>
</dbReference>
<dbReference type="InterPro" id="IPR015421">
    <property type="entry name" value="PyrdxlP-dep_Trfase_major"/>
</dbReference>
<dbReference type="RefSeq" id="WP_109768630.1">
    <property type="nucleotide sequence ID" value="NZ_QFWV02000004.1"/>
</dbReference>
<gene>
    <name evidence="7" type="ORF">DEM25_008840</name>
</gene>
<evidence type="ECO:0000256" key="2">
    <source>
        <dbReference type="ARBA" id="ARBA00006966"/>
    </source>
</evidence>
<dbReference type="SUPFAM" id="SSF53383">
    <property type="entry name" value="PLP-dependent transferases"/>
    <property type="match status" value="1"/>
</dbReference>
<dbReference type="EC" id="4.1.2.48" evidence="5"/>
<dbReference type="Gene3D" id="3.40.640.10">
    <property type="entry name" value="Type I PLP-dependent aspartate aminotransferase-like (Major domain)"/>
    <property type="match status" value="1"/>
</dbReference>
<dbReference type="Pfam" id="PF01212">
    <property type="entry name" value="Beta_elim_lyase"/>
    <property type="match status" value="1"/>
</dbReference>
<accession>A0A3A8APY1</accession>
<comment type="cofactor">
    <cofactor evidence="1 5">
        <name>pyridoxal 5'-phosphate</name>
        <dbReference type="ChEBI" id="CHEBI:597326"/>
    </cofactor>
</comment>
<reference evidence="7 8" key="1">
    <citation type="journal article" date="2018" name="Int. J. Syst. Bacteriol.">
        <title>Oceaniradius stylonemae gen. nov., sp. nov., isolated from a red alga, Stylonema cornu-cervi.</title>
        <authorList>
            <person name="Jeong S."/>
        </authorList>
    </citation>
    <scope>NUCLEOTIDE SEQUENCE [LARGE SCALE GENOMIC DNA]</scope>
    <source>
        <strain evidence="7 8">StC1</strain>
    </source>
</reference>
<dbReference type="InterPro" id="IPR026273">
    <property type="entry name" value="Low_specificity_L-TA_bact"/>
</dbReference>
<evidence type="ECO:0000259" key="6">
    <source>
        <dbReference type="Pfam" id="PF01212"/>
    </source>
</evidence>
<keyword evidence="5" id="KW-0456">Lyase</keyword>
<dbReference type="AlphaFoldDB" id="A0A3A8APY1"/>
<name>A0A3A8APY1_9HYPH</name>
<dbReference type="GO" id="GO:0006567">
    <property type="term" value="P:L-threonine catabolic process"/>
    <property type="evidence" value="ECO:0007669"/>
    <property type="project" value="UniProtKB-UniRule"/>
</dbReference>
<dbReference type="EMBL" id="QFWV02000004">
    <property type="protein sequence ID" value="RKF07983.1"/>
    <property type="molecule type" value="Genomic_DNA"/>
</dbReference>
<dbReference type="PANTHER" id="PTHR48097:SF5">
    <property type="entry name" value="LOW SPECIFICITY L-THREONINE ALDOLASE"/>
    <property type="match status" value="1"/>
</dbReference>
<keyword evidence="4 5" id="KW-0663">Pyridoxal phosphate</keyword>
<sequence>MHFASDNWAGAHPAIADNLARRNGGFVKANGGSDFDLQVEQTFRDIFETDVAVHYVGTGTAANALGLSAVARPGGVVLCHSEAHIRVDECGAPEFFAAGTRLESVDGELGRFDAASLETAIGLIEDGGLNAGQVQAVSVSQLTEAGTAYDLDTIGAIADVAHGHGVPLHMDGARFANAVVALGCTPAEMSWKRGVDIVSFGGTKNGCWCAEAVLVFNPDHGRQMDYLRKRAGHIASKARFVSAQFEAYFADGLWLEMAAHANRMGARVAGIIAARNRFRLAWQPQGNEVFAVGPKEAVDALAEKGAQFSHWQPPRAERHLVGEDEAMIRLVASFATTDADVAALDVALAG</sequence>
<keyword evidence="8" id="KW-1185">Reference proteome</keyword>
<protein>
    <recommendedName>
        <fullName evidence="5">L-threonine aldolase</fullName>
        <ecNumber evidence="5">4.1.2.48</ecNumber>
    </recommendedName>
</protein>
<comment type="subunit">
    <text evidence="3">Homotetramer.</text>
</comment>
<evidence type="ECO:0000256" key="1">
    <source>
        <dbReference type="ARBA" id="ARBA00001933"/>
    </source>
</evidence>
<dbReference type="Proteomes" id="UP000246132">
    <property type="component" value="Unassembled WGS sequence"/>
</dbReference>
<dbReference type="InterPro" id="IPR015424">
    <property type="entry name" value="PyrdxlP-dep_Trfase"/>
</dbReference>